<gene>
    <name evidence="1" type="ORF">PACLA_8A070675</name>
</gene>
<keyword evidence="2" id="KW-1185">Reference proteome</keyword>
<organism evidence="1 2">
    <name type="scientific">Paramuricea clavata</name>
    <name type="common">Red gorgonian</name>
    <name type="synonym">Violescent sea-whip</name>
    <dbReference type="NCBI Taxonomy" id="317549"/>
    <lineage>
        <taxon>Eukaryota</taxon>
        <taxon>Metazoa</taxon>
        <taxon>Cnidaria</taxon>
        <taxon>Anthozoa</taxon>
        <taxon>Octocorallia</taxon>
        <taxon>Malacalcyonacea</taxon>
        <taxon>Plexauridae</taxon>
        <taxon>Paramuricea</taxon>
    </lineage>
</organism>
<evidence type="ECO:0000313" key="1">
    <source>
        <dbReference type="EMBL" id="CAB4019172.1"/>
    </source>
</evidence>
<protein>
    <submittedName>
        <fullName evidence="1">Uncharacterized protein</fullName>
    </submittedName>
</protein>
<dbReference type="EMBL" id="CACRXK020010331">
    <property type="protein sequence ID" value="CAB4019172.1"/>
    <property type="molecule type" value="Genomic_DNA"/>
</dbReference>
<sequence length="88" mass="9944">MLEASKVSTYGYSDKAIDEVLTANCSTLDELEDFIDRSFQNANILMQNNNNTNIFPAQSIDSSTPVRTQDEAMLGITVKQFRMFKDKI</sequence>
<dbReference type="Proteomes" id="UP001152795">
    <property type="component" value="Unassembled WGS sequence"/>
</dbReference>
<comment type="caution">
    <text evidence="1">The sequence shown here is derived from an EMBL/GenBank/DDBJ whole genome shotgun (WGS) entry which is preliminary data.</text>
</comment>
<name>A0A7D9J0D5_PARCT</name>
<proteinExistence type="predicted"/>
<evidence type="ECO:0000313" key="2">
    <source>
        <dbReference type="Proteomes" id="UP001152795"/>
    </source>
</evidence>
<reference evidence="1" key="1">
    <citation type="submission" date="2020-04" db="EMBL/GenBank/DDBJ databases">
        <authorList>
            <person name="Alioto T."/>
            <person name="Alioto T."/>
            <person name="Gomez Garrido J."/>
        </authorList>
    </citation>
    <scope>NUCLEOTIDE SEQUENCE</scope>
    <source>
        <strain evidence="1">A484AB</strain>
    </source>
</reference>
<accession>A0A7D9J0D5</accession>
<dbReference type="AlphaFoldDB" id="A0A7D9J0D5"/>
<feature type="non-terminal residue" evidence="1">
    <location>
        <position position="88"/>
    </location>
</feature>